<dbReference type="Proteomes" id="UP000460412">
    <property type="component" value="Unassembled WGS sequence"/>
</dbReference>
<organism evidence="2 3">
    <name type="scientific">Sporofaciens musculi</name>
    <dbReference type="NCBI Taxonomy" id="2681861"/>
    <lineage>
        <taxon>Bacteria</taxon>
        <taxon>Bacillati</taxon>
        <taxon>Bacillota</taxon>
        <taxon>Clostridia</taxon>
        <taxon>Lachnospirales</taxon>
        <taxon>Lachnospiraceae</taxon>
        <taxon>Sporofaciens</taxon>
    </lineage>
</organism>
<keyword evidence="3" id="KW-1185">Reference proteome</keyword>
<gene>
    <name evidence="2" type="ORF">GN277_27040</name>
</gene>
<accession>A0A7X3MLX7</accession>
<keyword evidence="1" id="KW-0472">Membrane</keyword>
<name>A0A7X3MLX7_9FIRM</name>
<dbReference type="AlphaFoldDB" id="A0A7X3MLX7"/>
<dbReference type="RefSeq" id="WP_159756096.1">
    <property type="nucleotide sequence ID" value="NZ_WUQX01000001.1"/>
</dbReference>
<evidence type="ECO:0000313" key="3">
    <source>
        <dbReference type="Proteomes" id="UP000460412"/>
    </source>
</evidence>
<comment type="caution">
    <text evidence="2">The sequence shown here is derived from an EMBL/GenBank/DDBJ whole genome shotgun (WGS) entry which is preliminary data.</text>
</comment>
<keyword evidence="1" id="KW-1133">Transmembrane helix</keyword>
<feature type="transmembrane region" description="Helical" evidence="1">
    <location>
        <begin position="12"/>
        <end position="28"/>
    </location>
</feature>
<evidence type="ECO:0000256" key="1">
    <source>
        <dbReference type="SAM" id="Phobius"/>
    </source>
</evidence>
<proteinExistence type="predicted"/>
<reference evidence="2 3" key="1">
    <citation type="submission" date="2019-12" db="EMBL/GenBank/DDBJ databases">
        <title>Sporaefaciens musculi gen. nov., sp. nov., a novel bacterium isolated from the caecum of an obese mouse.</title>
        <authorList>
            <person name="Rasmussen T.S."/>
            <person name="Streidl T."/>
            <person name="Hitch T.C.A."/>
            <person name="Wortmann E."/>
            <person name="Deptula P."/>
            <person name="Hansen M."/>
            <person name="Nielsen D.S."/>
            <person name="Clavel T."/>
            <person name="Vogensen F.K."/>
        </authorList>
    </citation>
    <scope>NUCLEOTIDE SEQUENCE [LARGE SCALE GENOMIC DNA]</scope>
    <source>
        <strain evidence="2 3">WCA-9-b2</strain>
    </source>
</reference>
<sequence>MNWIKKLRDTAILVLIFIAAVIGFSYYTNKGNDNMTADMGSATYPQISFSYNGYVLNTLSGFARAMDITAMRDTITPANARMVEGTIQPYENQIKKASYTIYTLDGKEKMGEGELSRNGDSFTVELSDAVTAGREHVLEIVLNIGGENDVYFYTRIADGADLGVAESLDYIRGFHENAMNKVEGAGVGAAIEPNESANNTTFQHVTIHSDYDHVSWGELEPMVEMGERWDITEMNGDSISVRLEYRVRCKGEENESDVYHVEEFFRVRHVTGSQTTYLLDYDRTMEQIFDVTKKMLNENGIVLGIVPPDVPYLVNENGSEVSFVVANELWNYSKDTDEISLVFSFTDVENSDVRNMIPHHEIKLLGTDGAGFTMFAVSGYMSRGSHEGEVGVAIYEYSAKKNSVEEKAFISSNKSYGFAINELSSMVYYSMKQNNLYVMLEGTLYEFDLTKNKSNTLVEGLMDEQYVVSEDGHLVAWQEGEKLNEATKVTVMNLETGKARKAESAGDECVRPLGFVKNDFVYGVAKTADTGRTVSGEVAVPMYKIEIQNGKEEIVKTYQVDGIYVLDTTFDVNMITLNRATKSGETYTSTTADYITNNREKEASNIDLKSYTTELKETQMRLVYNDGISDREPKVLKPKQILTEDTGDINFDDISYGGKFFVYGYGELQGVYDRAGEAIRAAEPYSGCVVDSNQSYVWEQGNRSKQHFIAGKDEVIQNIGERLRQRQAPVDILKEMNDGRILDMSGCSVEMLLYLIDRDNPVIGMLDAERAVILVGYTEGSVVYIDADSGERRAAPIGEVDQMTSGSGNTYIG</sequence>
<protein>
    <submittedName>
        <fullName evidence="2">Uncharacterized protein</fullName>
    </submittedName>
</protein>
<dbReference type="EMBL" id="WUQX01000001">
    <property type="protein sequence ID" value="MXP78858.1"/>
    <property type="molecule type" value="Genomic_DNA"/>
</dbReference>
<keyword evidence="1" id="KW-0812">Transmembrane</keyword>
<evidence type="ECO:0000313" key="2">
    <source>
        <dbReference type="EMBL" id="MXP78858.1"/>
    </source>
</evidence>